<dbReference type="GO" id="GO:0051301">
    <property type="term" value="P:cell division"/>
    <property type="evidence" value="ECO:0007669"/>
    <property type="project" value="UniProtKB-KW"/>
</dbReference>
<reference evidence="5 6" key="1">
    <citation type="submission" date="2014-06" db="EMBL/GenBank/DDBJ databases">
        <title>Saccharopolyspora rectivirgula DSM-43113 Genome sequencing.</title>
        <authorList>
            <person name="Barrera C."/>
            <person name="Millon L."/>
            <person name="Rognon B."/>
            <person name="Zaugg C."/>
            <person name="Monod M."/>
        </authorList>
    </citation>
    <scope>NUCLEOTIDE SEQUENCE [LARGE SCALE GENOMIC DNA]</scope>
    <source>
        <strain evidence="5 6">DSM 43113</strain>
    </source>
</reference>
<dbReference type="GO" id="GO:0005524">
    <property type="term" value="F:ATP binding"/>
    <property type="evidence" value="ECO:0007669"/>
    <property type="project" value="UniProtKB-UniRule"/>
</dbReference>
<evidence type="ECO:0000256" key="3">
    <source>
        <dbReference type="PROSITE-ProRule" id="PRU00289"/>
    </source>
</evidence>
<evidence type="ECO:0000256" key="2">
    <source>
        <dbReference type="ARBA" id="ARBA00022840"/>
    </source>
</evidence>
<name>A0A073B0E5_9PSEU</name>
<organism evidence="5 6">
    <name type="scientific">Saccharopolyspora rectivirgula</name>
    <dbReference type="NCBI Taxonomy" id="28042"/>
    <lineage>
        <taxon>Bacteria</taxon>
        <taxon>Bacillati</taxon>
        <taxon>Actinomycetota</taxon>
        <taxon>Actinomycetes</taxon>
        <taxon>Pseudonocardiales</taxon>
        <taxon>Pseudonocardiaceae</taxon>
        <taxon>Saccharopolyspora</taxon>
    </lineage>
</organism>
<protein>
    <submittedName>
        <fullName evidence="5">Cell division protein FtsK</fullName>
    </submittedName>
</protein>
<feature type="domain" description="FtsK" evidence="4">
    <location>
        <begin position="395"/>
        <end position="600"/>
    </location>
</feature>
<accession>A0A073B0E5</accession>
<evidence type="ECO:0000313" key="5">
    <source>
        <dbReference type="EMBL" id="KEI45493.1"/>
    </source>
</evidence>
<keyword evidence="1 3" id="KW-0547">Nucleotide-binding</keyword>
<dbReference type="RefSeq" id="WP_029720778.1">
    <property type="nucleotide sequence ID" value="NZ_JNVU01000012.1"/>
</dbReference>
<dbReference type="OrthoDB" id="9807790at2"/>
<comment type="caution">
    <text evidence="5">The sequence shown here is derived from an EMBL/GenBank/DDBJ whole genome shotgun (WGS) entry which is preliminary data.</text>
</comment>
<dbReference type="eggNOG" id="COG1674">
    <property type="taxonomic scope" value="Bacteria"/>
</dbReference>
<keyword evidence="5" id="KW-0131">Cell cycle</keyword>
<dbReference type="InterPro" id="IPR002543">
    <property type="entry name" value="FtsK_dom"/>
</dbReference>
<dbReference type="PANTHER" id="PTHR22683">
    <property type="entry name" value="SPORULATION PROTEIN RELATED"/>
    <property type="match status" value="1"/>
</dbReference>
<dbReference type="CDD" id="cd01127">
    <property type="entry name" value="TrwB_TraG_TraD_VirD4"/>
    <property type="match status" value="1"/>
</dbReference>
<dbReference type="InterPro" id="IPR050206">
    <property type="entry name" value="FtsK/SpoIIIE/SftA"/>
</dbReference>
<gene>
    <name evidence="5" type="ORF">GU90_03350</name>
</gene>
<feature type="binding site" evidence="3">
    <location>
        <begin position="413"/>
        <end position="420"/>
    </location>
    <ligand>
        <name>ATP</name>
        <dbReference type="ChEBI" id="CHEBI:30616"/>
    </ligand>
</feature>
<dbReference type="SUPFAM" id="SSF52540">
    <property type="entry name" value="P-loop containing nucleoside triphosphate hydrolases"/>
    <property type="match status" value="1"/>
</dbReference>
<keyword evidence="2 3" id="KW-0067">ATP-binding</keyword>
<dbReference type="Pfam" id="PF01580">
    <property type="entry name" value="FtsK_SpoIIIE"/>
    <property type="match status" value="1"/>
</dbReference>
<dbReference type="EMBL" id="JNVU01000012">
    <property type="protein sequence ID" value="KEI45493.1"/>
    <property type="molecule type" value="Genomic_DNA"/>
</dbReference>
<dbReference type="GO" id="GO:0003677">
    <property type="term" value="F:DNA binding"/>
    <property type="evidence" value="ECO:0007669"/>
    <property type="project" value="InterPro"/>
</dbReference>
<dbReference type="AlphaFoldDB" id="A0A073B0E5"/>
<dbReference type="Gene3D" id="3.40.50.300">
    <property type="entry name" value="P-loop containing nucleotide triphosphate hydrolases"/>
    <property type="match status" value="2"/>
</dbReference>
<evidence type="ECO:0000256" key="1">
    <source>
        <dbReference type="ARBA" id="ARBA00022741"/>
    </source>
</evidence>
<dbReference type="Proteomes" id="UP000031419">
    <property type="component" value="Unassembled WGS sequence"/>
</dbReference>
<evidence type="ECO:0000313" key="6">
    <source>
        <dbReference type="Proteomes" id="UP000031419"/>
    </source>
</evidence>
<dbReference type="PROSITE" id="PS50901">
    <property type="entry name" value="FTSK"/>
    <property type="match status" value="1"/>
</dbReference>
<dbReference type="STRING" id="28042.GU90_03350"/>
<dbReference type="InterPro" id="IPR027417">
    <property type="entry name" value="P-loop_NTPase"/>
</dbReference>
<keyword evidence="6" id="KW-1185">Reference proteome</keyword>
<evidence type="ECO:0000259" key="4">
    <source>
        <dbReference type="PROSITE" id="PS50901"/>
    </source>
</evidence>
<sequence>MRKRDERRNRIEAAFKHLRATFATVLGAADNRYAQVLADSQRQRFALRIAQEGVTSVLRDPESVCAEPDPGFSAALREAVAERDAVYRTWTEQGPQQLNQLVAAAAPGCASAPWQEWLGKPGVEPATGNVPGLWRIGEATVPDAPEQQPFPAAVPLLDESHLRISTHPDSAGAAEALVQNLLMRVLSYFQPGLVRVHVWDALQLTGSLPGLYPLTRAGLLTVHDPERLDELLEVLSDHIRRIHTNALLNGHPSLRALAAETGHRSEPWRIAVLFGNREALKEEQQQQLQRIARSGLACGIQLIVVDVSLSANSPVETVELDSSGTARTSMTGPHALVRLDEALPRGEVLQACSEIAEGFLAHSSRVRTFQDLLPQQLWQHRSTSGLQAPVGFSEGDPVWISLGDASPHMLIGGPSGSGKTNFIYSMLGGLTARYSPDELELYLLDFKEGVSFAQFTPGRRDPSWLPHARLVGVNVNTDREFGLALLQFLAREMRRRAAAAKEHEVTKLEELRAEDPQGRWPRIVAVIDEFQYLFAERDPVTAQATALLEDVARRGRSQGIHLVLASQDVSGIEAFWGKPAIFEQFIVRVALPKARRVLNEHNQASLDLPRWHAVVNHESGVKHGNQVARIPDATGKDTFEVLQRRMWLQRDEQQPPPRLFDGALLPKLSALEDFDRLRAPSPAPRAVLGQTIDVDGAAAAVQLSRAPGRNIAVLGSVRREAASVLGAALLSLARQHAPGDAELTVAALLPESAEDAQQVTDVLRRQGHQVGTATAAEFPALLSNVVRSLEDRSGAPHFLFLYGVDAVHSSLEQKDPQTRVSGLDEFRRLLRQGPEHGVHVIGWWRSVQRLKAALGMTPVDDIGAWLAFDVQGHELTQFAAGQPVKWSPRPHRGLFFDRSVHARPEVVLPLELDVTGGPVVPHPRLSDTATGGSW</sequence>
<dbReference type="PANTHER" id="PTHR22683:SF41">
    <property type="entry name" value="DNA TRANSLOCASE FTSK"/>
    <property type="match status" value="1"/>
</dbReference>
<keyword evidence="5" id="KW-0132">Cell division</keyword>
<proteinExistence type="predicted"/>